<reference evidence="2 3" key="1">
    <citation type="journal article" date="2024" name="Commun. Biol.">
        <title>Comparative genomic analysis of thermophilic fungi reveals convergent evolutionary adaptations and gene losses.</title>
        <authorList>
            <person name="Steindorff A.S."/>
            <person name="Aguilar-Pontes M.V."/>
            <person name="Robinson A.J."/>
            <person name="Andreopoulos B."/>
            <person name="LaButti K."/>
            <person name="Kuo A."/>
            <person name="Mondo S."/>
            <person name="Riley R."/>
            <person name="Otillar R."/>
            <person name="Haridas S."/>
            <person name="Lipzen A."/>
            <person name="Grimwood J."/>
            <person name="Schmutz J."/>
            <person name="Clum A."/>
            <person name="Reid I.D."/>
            <person name="Moisan M.C."/>
            <person name="Butler G."/>
            <person name="Nguyen T.T.M."/>
            <person name="Dewar K."/>
            <person name="Conant G."/>
            <person name="Drula E."/>
            <person name="Henrissat B."/>
            <person name="Hansel C."/>
            <person name="Singer S."/>
            <person name="Hutchinson M.I."/>
            <person name="de Vries R.P."/>
            <person name="Natvig D.O."/>
            <person name="Powell A.J."/>
            <person name="Tsang A."/>
            <person name="Grigoriev I.V."/>
        </authorList>
    </citation>
    <scope>NUCLEOTIDE SEQUENCE [LARGE SCALE GENOMIC DNA]</scope>
    <source>
        <strain evidence="2 3">ATCC 24622</strain>
    </source>
</reference>
<feature type="compositionally biased region" description="Basic residues" evidence="1">
    <location>
        <begin position="76"/>
        <end position="90"/>
    </location>
</feature>
<keyword evidence="3" id="KW-1185">Reference proteome</keyword>
<protein>
    <submittedName>
        <fullName evidence="2">Uncharacterized protein</fullName>
    </submittedName>
</protein>
<feature type="region of interest" description="Disordered" evidence="1">
    <location>
        <begin position="1"/>
        <end position="90"/>
    </location>
</feature>
<name>A0ABR3VS59_9PEZI</name>
<evidence type="ECO:0000313" key="2">
    <source>
        <dbReference type="EMBL" id="KAL1844497.1"/>
    </source>
</evidence>
<proteinExistence type="predicted"/>
<gene>
    <name evidence="2" type="ORF">VTK73DRAFT_2418</name>
</gene>
<accession>A0ABR3VS59</accession>
<evidence type="ECO:0000256" key="1">
    <source>
        <dbReference type="SAM" id="MobiDB-lite"/>
    </source>
</evidence>
<organism evidence="2 3">
    <name type="scientific">Phialemonium thermophilum</name>
    <dbReference type="NCBI Taxonomy" id="223376"/>
    <lineage>
        <taxon>Eukaryota</taxon>
        <taxon>Fungi</taxon>
        <taxon>Dikarya</taxon>
        <taxon>Ascomycota</taxon>
        <taxon>Pezizomycotina</taxon>
        <taxon>Sordariomycetes</taxon>
        <taxon>Sordariomycetidae</taxon>
        <taxon>Cephalothecales</taxon>
        <taxon>Cephalothecaceae</taxon>
        <taxon>Phialemonium</taxon>
    </lineage>
</organism>
<evidence type="ECO:0000313" key="3">
    <source>
        <dbReference type="Proteomes" id="UP001586593"/>
    </source>
</evidence>
<comment type="caution">
    <text evidence="2">The sequence shown here is derived from an EMBL/GenBank/DDBJ whole genome shotgun (WGS) entry which is preliminary data.</text>
</comment>
<feature type="compositionally biased region" description="Basic residues" evidence="1">
    <location>
        <begin position="31"/>
        <end position="44"/>
    </location>
</feature>
<dbReference type="Proteomes" id="UP001586593">
    <property type="component" value="Unassembled WGS sequence"/>
</dbReference>
<sequence length="90" mass="10327">MLARSDAMLPASVSRAPTAWPSRSNVASRPLRGRRHNKPMRRPKIPTATVQMSPRIVRRALPASRLSVPDSTPRTTWRRPRPRARSRRLR</sequence>
<dbReference type="EMBL" id="JAZHXJ010001670">
    <property type="protein sequence ID" value="KAL1844497.1"/>
    <property type="molecule type" value="Genomic_DNA"/>
</dbReference>